<dbReference type="EMBL" id="DVMW01000024">
    <property type="protein sequence ID" value="HIU35482.1"/>
    <property type="molecule type" value="Genomic_DNA"/>
</dbReference>
<evidence type="ECO:0000313" key="2">
    <source>
        <dbReference type="EMBL" id="HIU35482.1"/>
    </source>
</evidence>
<dbReference type="InterPro" id="IPR036551">
    <property type="entry name" value="Flavin_trans-like"/>
</dbReference>
<dbReference type="GO" id="GO:0003824">
    <property type="term" value="F:catalytic activity"/>
    <property type="evidence" value="ECO:0007669"/>
    <property type="project" value="InterPro"/>
</dbReference>
<proteinExistence type="predicted"/>
<accession>A0A9D1IG74</accession>
<reference evidence="2" key="1">
    <citation type="submission" date="2020-10" db="EMBL/GenBank/DDBJ databases">
        <authorList>
            <person name="Gilroy R."/>
        </authorList>
    </citation>
    <scope>NUCLEOTIDE SEQUENCE</scope>
    <source>
        <strain evidence="2">ChiGjej1B1-19959</strain>
    </source>
</reference>
<dbReference type="NCBIfam" id="TIGR02852">
    <property type="entry name" value="spore_dpaB"/>
    <property type="match status" value="1"/>
</dbReference>
<protein>
    <submittedName>
        <fullName evidence="2">Dipicolinate synthase subunit B</fullName>
    </submittedName>
</protein>
<reference evidence="2" key="2">
    <citation type="journal article" date="2021" name="PeerJ">
        <title>Extensive microbial diversity within the chicken gut microbiome revealed by metagenomics and culture.</title>
        <authorList>
            <person name="Gilroy R."/>
            <person name="Ravi A."/>
            <person name="Getino M."/>
            <person name="Pursley I."/>
            <person name="Horton D.L."/>
            <person name="Alikhan N.F."/>
            <person name="Baker D."/>
            <person name="Gharbi K."/>
            <person name="Hall N."/>
            <person name="Watson M."/>
            <person name="Adriaenssens E.M."/>
            <person name="Foster-Nyarko E."/>
            <person name="Jarju S."/>
            <person name="Secka A."/>
            <person name="Antonio M."/>
            <person name="Oren A."/>
            <person name="Chaudhuri R.R."/>
            <person name="La Ragione R."/>
            <person name="Hildebrand F."/>
            <person name="Pallen M.J."/>
        </authorList>
    </citation>
    <scope>NUCLEOTIDE SEQUENCE</scope>
    <source>
        <strain evidence="2">ChiGjej1B1-19959</strain>
    </source>
</reference>
<evidence type="ECO:0000259" key="1">
    <source>
        <dbReference type="Pfam" id="PF02441"/>
    </source>
</evidence>
<evidence type="ECO:0000313" key="3">
    <source>
        <dbReference type="Proteomes" id="UP000824071"/>
    </source>
</evidence>
<dbReference type="SUPFAM" id="SSF52507">
    <property type="entry name" value="Homo-oligomeric flavin-containing Cys decarboxylases, HFCD"/>
    <property type="match status" value="1"/>
</dbReference>
<dbReference type="InterPro" id="IPR014214">
    <property type="entry name" value="Dipicolinic_acid_synth_B"/>
</dbReference>
<comment type="caution">
    <text evidence="2">The sequence shown here is derived from an EMBL/GenBank/DDBJ whole genome shotgun (WGS) entry which is preliminary data.</text>
</comment>
<dbReference type="Proteomes" id="UP000824071">
    <property type="component" value="Unassembled WGS sequence"/>
</dbReference>
<dbReference type="AlphaFoldDB" id="A0A9D1IG74"/>
<dbReference type="InterPro" id="IPR003382">
    <property type="entry name" value="Flavoprotein"/>
</dbReference>
<feature type="domain" description="Flavoprotein" evidence="1">
    <location>
        <begin position="5"/>
        <end position="187"/>
    </location>
</feature>
<sequence length="190" mass="20295">MSGNRLGFAMCGSFCTFHRVLPEMERLKAAGWDVQPILSQTAYSTDTRFGKAADFVERIEAITGKRVWHTLAEAEPIGPKKLLDLLVVAPATGNTLAKLAAGLADTSVTLACKAHLRNERPVLLAVSTNDALGAAAKNIGALLNARHLFFVPMRQDAPESKPRSVVADFTKLPEAAAAALAGKQLQPVCF</sequence>
<name>A0A9D1IG74_9FIRM</name>
<dbReference type="Pfam" id="PF02441">
    <property type="entry name" value="Flavoprotein"/>
    <property type="match status" value="1"/>
</dbReference>
<dbReference type="Gene3D" id="3.40.50.1950">
    <property type="entry name" value="Flavin prenyltransferase-like"/>
    <property type="match status" value="1"/>
</dbReference>
<dbReference type="PIRSF" id="PIRSF001390">
    <property type="entry name" value="Dipicolinate_synth_subunit_B"/>
    <property type="match status" value="1"/>
</dbReference>
<dbReference type="NCBIfam" id="NF006161">
    <property type="entry name" value="PRK08305.1"/>
    <property type="match status" value="1"/>
</dbReference>
<gene>
    <name evidence="2" type="ORF">IAC53_02605</name>
</gene>
<organism evidence="2 3">
    <name type="scientific">Candidatus Fimenecus excrementigallinarum</name>
    <dbReference type="NCBI Taxonomy" id="2840816"/>
    <lineage>
        <taxon>Bacteria</taxon>
        <taxon>Bacillati</taxon>
        <taxon>Bacillota</taxon>
        <taxon>Clostridia</taxon>
        <taxon>Candidatus Fimenecus</taxon>
    </lineage>
</organism>